<proteinExistence type="predicted"/>
<reference evidence="3 4" key="1">
    <citation type="submission" date="2014-04" db="EMBL/GenBank/DDBJ databases">
        <authorList>
            <consortium name="DOE Joint Genome Institute"/>
            <person name="Kuo A."/>
            <person name="Gay G."/>
            <person name="Dore J."/>
            <person name="Kohler A."/>
            <person name="Nagy L.G."/>
            <person name="Floudas D."/>
            <person name="Copeland A."/>
            <person name="Barry K.W."/>
            <person name="Cichocki N."/>
            <person name="Veneault-Fourrey C."/>
            <person name="LaButti K."/>
            <person name="Lindquist E.A."/>
            <person name="Lipzen A."/>
            <person name="Lundell T."/>
            <person name="Morin E."/>
            <person name="Murat C."/>
            <person name="Sun H."/>
            <person name="Tunlid A."/>
            <person name="Henrissat B."/>
            <person name="Grigoriev I.V."/>
            <person name="Hibbett D.S."/>
            <person name="Martin F."/>
            <person name="Nordberg H.P."/>
            <person name="Cantor M.N."/>
            <person name="Hua S.X."/>
        </authorList>
    </citation>
    <scope>NUCLEOTIDE SEQUENCE [LARGE SCALE GENOMIC DNA]</scope>
    <source>
        <strain evidence="4">h7</strain>
    </source>
</reference>
<dbReference type="Proteomes" id="UP000053424">
    <property type="component" value="Unassembled WGS sequence"/>
</dbReference>
<evidence type="ECO:0000313" key="3">
    <source>
        <dbReference type="EMBL" id="KIM36142.1"/>
    </source>
</evidence>
<dbReference type="InterPro" id="IPR045340">
    <property type="entry name" value="DUF6533"/>
</dbReference>
<dbReference type="AlphaFoldDB" id="A0A0C2Y528"/>
<evidence type="ECO:0000259" key="2">
    <source>
        <dbReference type="Pfam" id="PF20151"/>
    </source>
</evidence>
<feature type="transmembrane region" description="Helical" evidence="1">
    <location>
        <begin position="216"/>
        <end position="238"/>
    </location>
</feature>
<feature type="domain" description="DUF6533" evidence="2">
    <location>
        <begin position="27"/>
        <end position="63"/>
    </location>
</feature>
<feature type="transmembrane region" description="Helical" evidence="1">
    <location>
        <begin position="12"/>
        <end position="33"/>
    </location>
</feature>
<dbReference type="HOGENOM" id="CLU_035509_15_0_1"/>
<gene>
    <name evidence="3" type="ORF">M413DRAFT_31896</name>
</gene>
<dbReference type="EMBL" id="KN831808">
    <property type="protein sequence ID" value="KIM36142.1"/>
    <property type="molecule type" value="Genomic_DNA"/>
</dbReference>
<reference evidence="4" key="2">
    <citation type="submission" date="2015-01" db="EMBL/GenBank/DDBJ databases">
        <title>Evolutionary Origins and Diversification of the Mycorrhizal Mutualists.</title>
        <authorList>
            <consortium name="DOE Joint Genome Institute"/>
            <consortium name="Mycorrhizal Genomics Consortium"/>
            <person name="Kohler A."/>
            <person name="Kuo A."/>
            <person name="Nagy L.G."/>
            <person name="Floudas D."/>
            <person name="Copeland A."/>
            <person name="Barry K.W."/>
            <person name="Cichocki N."/>
            <person name="Veneault-Fourrey C."/>
            <person name="LaButti K."/>
            <person name="Lindquist E.A."/>
            <person name="Lipzen A."/>
            <person name="Lundell T."/>
            <person name="Morin E."/>
            <person name="Murat C."/>
            <person name="Riley R."/>
            <person name="Ohm R."/>
            <person name="Sun H."/>
            <person name="Tunlid A."/>
            <person name="Henrissat B."/>
            <person name="Grigoriev I.V."/>
            <person name="Hibbett D.S."/>
            <person name="Martin F."/>
        </authorList>
    </citation>
    <scope>NUCLEOTIDE SEQUENCE [LARGE SCALE GENOMIC DNA]</scope>
    <source>
        <strain evidence="4">h7</strain>
    </source>
</reference>
<dbReference type="OrthoDB" id="2952413at2759"/>
<keyword evidence="1" id="KW-1133">Transmembrane helix</keyword>
<evidence type="ECO:0000313" key="4">
    <source>
        <dbReference type="Proteomes" id="UP000053424"/>
    </source>
</evidence>
<protein>
    <recommendedName>
        <fullName evidence="2">DUF6533 domain-containing protein</fullName>
    </recommendedName>
</protein>
<organism evidence="3 4">
    <name type="scientific">Hebeloma cylindrosporum</name>
    <dbReference type="NCBI Taxonomy" id="76867"/>
    <lineage>
        <taxon>Eukaryota</taxon>
        <taxon>Fungi</taxon>
        <taxon>Dikarya</taxon>
        <taxon>Basidiomycota</taxon>
        <taxon>Agaricomycotina</taxon>
        <taxon>Agaricomycetes</taxon>
        <taxon>Agaricomycetidae</taxon>
        <taxon>Agaricales</taxon>
        <taxon>Agaricineae</taxon>
        <taxon>Hymenogastraceae</taxon>
        <taxon>Hebeloma</taxon>
    </lineage>
</organism>
<keyword evidence="1" id="KW-0812">Transmembrane</keyword>
<feature type="transmembrane region" description="Helical" evidence="1">
    <location>
        <begin position="53"/>
        <end position="73"/>
    </location>
</feature>
<keyword evidence="1" id="KW-0472">Membrane</keyword>
<feature type="transmembrane region" description="Helical" evidence="1">
    <location>
        <begin position="259"/>
        <end position="282"/>
    </location>
</feature>
<evidence type="ECO:0000256" key="1">
    <source>
        <dbReference type="SAM" id="Phobius"/>
    </source>
</evidence>
<accession>A0A0C2Y528</accession>
<sequence length="349" mass="38659">MQHTLTVCSSECLFFTGLPFVSLCLDILSYDIILSFSQETKYIWESKWSAVKVLYFLVRYYAVINLIPIIAIWTRTSPGLSIAVYVIHSFMVLSDAHLSSLQMQELLLLDHYCRSIHIYRGSGRHFDAACLGTIQSQQDIIRDTLHSGACRFWGESIYSLVSSLVASSGILSTDFAIKGTLFAVVRYTKGLAANVVQAPTPFRGCSSTDPISKTIILAYVPNFALSVLFLAMTLWKLFQNQKMLGDVSWTNLRDLKGMSPLLIAFVRDGSIFFAQACLAGFLGLVSTYVVHGVIASVFYPWTLVIYSFSGAHLVLDLRAAGKEGTSQSWDATMSTHRAQGRGTRGMTFA</sequence>
<name>A0A0C2Y528_HEBCY</name>
<keyword evidence="4" id="KW-1185">Reference proteome</keyword>
<dbReference type="Pfam" id="PF20151">
    <property type="entry name" value="DUF6533"/>
    <property type="match status" value="1"/>
</dbReference>
<feature type="transmembrane region" description="Helical" evidence="1">
    <location>
        <begin position="288"/>
        <end position="308"/>
    </location>
</feature>